<dbReference type="Gene3D" id="3.90.1150.30">
    <property type="match status" value="1"/>
</dbReference>
<dbReference type="AlphaFoldDB" id="A0AAX3UDK2"/>
<evidence type="ECO:0000313" key="7">
    <source>
        <dbReference type="Proteomes" id="UP001242513"/>
    </source>
</evidence>
<name>A0AAX3UDK2_9LACO</name>
<sequence length="612" mass="72138">MDSNQLFKYVYAKYGLKFKPIVANNTDTYILTSPVTNKYFAMLSRIKNRNNNSMAVLDLKCGDFASTIRDLPGFMEPVRIKSAGWVGAALTNNHYDEAIKKALDFAFKLAMNDQKVNVAQDQYFYIPPEKEEQKYQAQPIKPRDKKIIHKEKSLVPDKIRQMIKLYDYSILPIRGRAKNFFIQGRFMADYEDHYDKFFAFKRFFPSYHDMSVGQLRSYFTWRTKWRRGDYHRTSTSYAYVYVYELLNNIGVNSPEEGYQRLVEFEQNYIEKFDSGMQPYLADWLKDYVLYYDLGKEKIKTYFQNELEQDRDNEILHSPQKYSATELAEVFAKKTSYWKASKVIQTHSELFAAVLKCAWLELLNAKKYQLAYYSTFVARPKVIEQSVFKSAVFYPKSKTPITIQIDAIRKYHYQKGRWFIHLEEPVKRQKTNLNTFLHELDRLVREKFKLGRAIKPRVIDQAVLKAIEQGIRAYQEQAEQAKIDQVKIDFANLKQIRANASVTRDSLLTDEEKELEQQEEQKAVEKQNSAEVLTQNDYDLSPDEMFLLISLLKKQSWQTYVKQHHLMTSILADSINEKLFDKIGDSVIEFDENDQPQIITDYVEDLKEIFLKG</sequence>
<dbReference type="Proteomes" id="UP000181860">
    <property type="component" value="Unassembled WGS sequence"/>
</dbReference>
<evidence type="ECO:0000313" key="6">
    <source>
        <dbReference type="Proteomes" id="UP000181860"/>
    </source>
</evidence>
<dbReference type="SUPFAM" id="SSF142906">
    <property type="entry name" value="YjbR-like"/>
    <property type="match status" value="1"/>
</dbReference>
<evidence type="ECO:0000313" key="4">
    <source>
        <dbReference type="EMBL" id="SDA64550.1"/>
    </source>
</evidence>
<dbReference type="InterPro" id="IPR038056">
    <property type="entry name" value="YjbR-like_sf"/>
</dbReference>
<keyword evidence="6" id="KW-1185">Reference proteome</keyword>
<proteinExistence type="predicted"/>
<feature type="coiled-coil region" evidence="1">
    <location>
        <begin position="425"/>
        <end position="483"/>
    </location>
</feature>
<reference evidence="5" key="2">
    <citation type="journal article" date="2022" name="Food Funct.">
        <title>Lactobacillus kefiranofaciens ZW18 from Kefir enhances the anti-tumor effect of anti-programmed cell death 1 (PD-1) immunotherapy by modulating the gut microbiota.</title>
        <authorList>
            <person name="Zhao J."/>
            <person name="Wang Y."/>
            <person name="Wang J."/>
            <person name="Lv M."/>
            <person name="Zhou C."/>
            <person name="Jia L."/>
            <person name="Geng W."/>
        </authorList>
    </citation>
    <scope>NUCLEOTIDE SEQUENCE</scope>
    <source>
        <strain evidence="5">ZW18</strain>
    </source>
</reference>
<protein>
    <submittedName>
        <fullName evidence="5">TerB N-terminal domain-containing protein</fullName>
    </submittedName>
    <submittedName>
        <fullName evidence="4">TerB-C domain-containing protein</fullName>
    </submittedName>
</protein>
<feature type="domain" description="TerB-C" evidence="3">
    <location>
        <begin position="471"/>
        <end position="606"/>
    </location>
</feature>
<evidence type="ECO:0000259" key="3">
    <source>
        <dbReference type="Pfam" id="PF15615"/>
    </source>
</evidence>
<accession>A0AAX3UDK2</accession>
<evidence type="ECO:0000256" key="1">
    <source>
        <dbReference type="SAM" id="Coils"/>
    </source>
</evidence>
<feature type="coiled-coil region" evidence="1">
    <location>
        <begin position="507"/>
        <end position="534"/>
    </location>
</feature>
<organism evidence="5 7">
    <name type="scientific">Lactobacillus kefiranofaciens</name>
    <dbReference type="NCBI Taxonomy" id="267818"/>
    <lineage>
        <taxon>Bacteria</taxon>
        <taxon>Bacillati</taxon>
        <taxon>Bacillota</taxon>
        <taxon>Bacilli</taxon>
        <taxon>Lactobacillales</taxon>
        <taxon>Lactobacillaceae</taxon>
        <taxon>Lactobacillus</taxon>
    </lineage>
</organism>
<dbReference type="Pfam" id="PF15615">
    <property type="entry name" value="TerB_C"/>
    <property type="match status" value="1"/>
</dbReference>
<reference evidence="4 6" key="1">
    <citation type="submission" date="2016-10" db="EMBL/GenBank/DDBJ databases">
        <authorList>
            <person name="Varghese N."/>
            <person name="Submissions S."/>
        </authorList>
    </citation>
    <scope>NUCLEOTIDE SEQUENCE [LARGE SCALE GENOMIC DNA]</scope>
    <source>
        <strain evidence="4 6">ATCC 43761</strain>
    </source>
</reference>
<dbReference type="RefSeq" id="WP_013854660.1">
    <property type="nucleotide sequence ID" value="NZ_CP123735.1"/>
</dbReference>
<dbReference type="InterPro" id="IPR028932">
    <property type="entry name" value="TerB-C"/>
</dbReference>
<dbReference type="EMBL" id="FMXC01000027">
    <property type="protein sequence ID" value="SDA64550.1"/>
    <property type="molecule type" value="Genomic_DNA"/>
</dbReference>
<gene>
    <name evidence="5" type="ORF">QEJ78_09965</name>
    <name evidence="4" type="ORF">SAMN02983011_01905</name>
</gene>
<dbReference type="EMBL" id="CP123735">
    <property type="protein sequence ID" value="WGO85648.1"/>
    <property type="molecule type" value="Genomic_DNA"/>
</dbReference>
<dbReference type="Proteomes" id="UP001242513">
    <property type="component" value="Chromosome"/>
</dbReference>
<feature type="domain" description="TerB N-terminal" evidence="2">
    <location>
        <begin position="148"/>
        <end position="366"/>
    </location>
</feature>
<evidence type="ECO:0000313" key="5">
    <source>
        <dbReference type="EMBL" id="WGO85648.1"/>
    </source>
</evidence>
<evidence type="ECO:0000259" key="2">
    <source>
        <dbReference type="Pfam" id="PF13208"/>
    </source>
</evidence>
<dbReference type="Pfam" id="PF13208">
    <property type="entry name" value="TerB_N"/>
    <property type="match status" value="1"/>
</dbReference>
<keyword evidence="1" id="KW-0175">Coiled coil</keyword>
<reference evidence="5" key="3">
    <citation type="submission" date="2023-04" db="EMBL/GenBank/DDBJ databases">
        <authorList>
            <person name="Wang Y."/>
        </authorList>
    </citation>
    <scope>NUCLEOTIDE SEQUENCE</scope>
    <source>
        <strain evidence="5">ZW18</strain>
    </source>
</reference>
<dbReference type="InterPro" id="IPR025266">
    <property type="entry name" value="TerB_N"/>
</dbReference>